<feature type="compositionally biased region" description="Basic and acidic residues" evidence="14">
    <location>
        <begin position="28"/>
        <end position="37"/>
    </location>
</feature>
<dbReference type="EC" id="2.4.1.34" evidence="3"/>
<dbReference type="PANTHER" id="PTHR12741">
    <property type="entry name" value="LYST-INTERACTING PROTEIN LIP5 DOPAMINE RESPONSIVE PROTEIN DRG-1"/>
    <property type="match status" value="1"/>
</dbReference>
<feature type="domain" description="1,3-beta-glucan synthase component FKS1-like" evidence="16">
    <location>
        <begin position="390"/>
        <end position="506"/>
    </location>
</feature>
<keyword evidence="10 15" id="KW-0472">Membrane</keyword>
<keyword evidence="18" id="KW-1185">Reference proteome</keyword>
<dbReference type="Gene3D" id="1.25.40.270">
    <property type="entry name" value="Vacuolar protein sorting-associated protein vta1"/>
    <property type="match status" value="1"/>
</dbReference>
<feature type="region of interest" description="Disordered" evidence="14">
    <location>
        <begin position="522"/>
        <end position="563"/>
    </location>
</feature>
<dbReference type="InterPro" id="IPR026899">
    <property type="entry name" value="FKS1-like_dom1"/>
</dbReference>
<comment type="similarity">
    <text evidence="2">Belongs to the glycosyltransferase 48 family.</text>
</comment>
<dbReference type="InterPro" id="IPR058851">
    <property type="entry name" value="CALS1_helical"/>
</dbReference>
<dbReference type="GO" id="GO:0005886">
    <property type="term" value="C:plasma membrane"/>
    <property type="evidence" value="ECO:0007669"/>
    <property type="project" value="UniProtKB-SubCell"/>
</dbReference>
<feature type="transmembrane region" description="Helical" evidence="15">
    <location>
        <begin position="1933"/>
        <end position="1954"/>
    </location>
</feature>
<dbReference type="PANTHER" id="PTHR12741:SF22">
    <property type="entry name" value="CALLOSE SYNTHASE 8-RELATED"/>
    <property type="match status" value="1"/>
</dbReference>
<dbReference type="InterPro" id="IPR023175">
    <property type="entry name" value="Vta1/CALS_N_sf"/>
</dbReference>
<evidence type="ECO:0000256" key="9">
    <source>
        <dbReference type="ARBA" id="ARBA00022989"/>
    </source>
</evidence>
<dbReference type="GO" id="GO:0003843">
    <property type="term" value="F:1,3-beta-D-glucan synthase activity"/>
    <property type="evidence" value="ECO:0007669"/>
    <property type="project" value="UniProtKB-EC"/>
</dbReference>
<feature type="transmembrane region" description="Helical" evidence="15">
    <location>
        <begin position="1906"/>
        <end position="1926"/>
    </location>
</feature>
<feature type="transmembrane region" description="Helical" evidence="15">
    <location>
        <begin position="834"/>
        <end position="853"/>
    </location>
</feature>
<reference evidence="17 18" key="1">
    <citation type="submission" date="2024-01" db="EMBL/GenBank/DDBJ databases">
        <title>The genomes of 5 underutilized Papilionoideae crops provide insights into root nodulation and disease resistanc.</title>
        <authorList>
            <person name="Jiang F."/>
        </authorList>
    </citation>
    <scope>NUCLEOTIDE SEQUENCE [LARGE SCALE GENOMIC DNA]</scope>
    <source>
        <strain evidence="17">DUOXIRENSHENG_FW03</strain>
        <tissue evidence="17">Leaves</tissue>
    </source>
</reference>
<proteinExistence type="inferred from homology"/>
<evidence type="ECO:0000256" key="4">
    <source>
        <dbReference type="ARBA" id="ARBA00022475"/>
    </source>
</evidence>
<dbReference type="GO" id="GO:0008360">
    <property type="term" value="P:regulation of cell shape"/>
    <property type="evidence" value="ECO:0007669"/>
    <property type="project" value="UniProtKB-KW"/>
</dbReference>
<evidence type="ECO:0000256" key="5">
    <source>
        <dbReference type="ARBA" id="ARBA00022676"/>
    </source>
</evidence>
<evidence type="ECO:0000256" key="11">
    <source>
        <dbReference type="ARBA" id="ARBA00023316"/>
    </source>
</evidence>
<feature type="transmembrane region" description="Helical" evidence="15">
    <location>
        <begin position="1974"/>
        <end position="1995"/>
    </location>
</feature>
<feature type="transmembrane region" description="Helical" evidence="15">
    <location>
        <begin position="616"/>
        <end position="638"/>
    </location>
</feature>
<evidence type="ECO:0000256" key="3">
    <source>
        <dbReference type="ARBA" id="ARBA00012589"/>
    </source>
</evidence>
<evidence type="ECO:0000313" key="17">
    <source>
        <dbReference type="EMBL" id="KAK7401715.1"/>
    </source>
</evidence>
<evidence type="ECO:0000259" key="16">
    <source>
        <dbReference type="SMART" id="SM01205"/>
    </source>
</evidence>
<keyword evidence="6" id="KW-0808">Transferase</keyword>
<feature type="transmembrane region" description="Helical" evidence="15">
    <location>
        <begin position="587"/>
        <end position="604"/>
    </location>
</feature>
<dbReference type="Proteomes" id="UP001386955">
    <property type="component" value="Unassembled WGS sequence"/>
</dbReference>
<name>A0AAN9SRX8_PSOTE</name>
<feature type="transmembrane region" description="Helical" evidence="15">
    <location>
        <begin position="1766"/>
        <end position="1785"/>
    </location>
</feature>
<dbReference type="EMBL" id="JAYMYS010000003">
    <property type="protein sequence ID" value="KAK7401715.1"/>
    <property type="molecule type" value="Genomic_DNA"/>
</dbReference>
<protein>
    <recommendedName>
        <fullName evidence="12">1,3-beta-glucan synthase</fullName>
        <ecNumber evidence="3">2.4.1.34</ecNumber>
    </recommendedName>
    <alternativeName>
        <fullName evidence="12">1,3-beta-glucan synthase</fullName>
    </alternativeName>
</protein>
<comment type="catalytic activity">
    <reaction evidence="13">
        <text>[(1-&gt;3)-beta-D-glucosyl](n) + UDP-alpha-D-glucose = [(1-&gt;3)-beta-D-glucosyl](n+1) + UDP + H(+)</text>
        <dbReference type="Rhea" id="RHEA:21476"/>
        <dbReference type="Rhea" id="RHEA-COMP:11146"/>
        <dbReference type="Rhea" id="RHEA-COMP:14303"/>
        <dbReference type="ChEBI" id="CHEBI:15378"/>
        <dbReference type="ChEBI" id="CHEBI:37671"/>
        <dbReference type="ChEBI" id="CHEBI:58223"/>
        <dbReference type="ChEBI" id="CHEBI:58885"/>
        <dbReference type="EC" id="2.4.1.34"/>
    </reaction>
</comment>
<dbReference type="GO" id="GO:0071555">
    <property type="term" value="P:cell wall organization"/>
    <property type="evidence" value="ECO:0007669"/>
    <property type="project" value="UniProtKB-KW"/>
</dbReference>
<feature type="compositionally biased region" description="Basic and acidic residues" evidence="14">
    <location>
        <begin position="522"/>
        <end position="532"/>
    </location>
</feature>
<evidence type="ECO:0000256" key="2">
    <source>
        <dbReference type="ARBA" id="ARBA00009040"/>
    </source>
</evidence>
<keyword evidence="4" id="KW-1003">Cell membrane</keyword>
<evidence type="ECO:0000256" key="10">
    <source>
        <dbReference type="ARBA" id="ARBA00023136"/>
    </source>
</evidence>
<evidence type="ECO:0000256" key="6">
    <source>
        <dbReference type="ARBA" id="ARBA00022679"/>
    </source>
</evidence>
<keyword evidence="5" id="KW-0328">Glycosyltransferase</keyword>
<dbReference type="Pfam" id="PF02364">
    <property type="entry name" value="Glucan_synthase"/>
    <property type="match status" value="1"/>
</dbReference>
<comment type="subcellular location">
    <subcellularLocation>
        <location evidence="1">Cell membrane</location>
        <topology evidence="1">Multi-pass membrane protein</topology>
    </subcellularLocation>
</comment>
<keyword evidence="11" id="KW-0961">Cell wall biogenesis/degradation</keyword>
<feature type="transmembrane region" description="Helical" evidence="15">
    <location>
        <begin position="1593"/>
        <end position="1615"/>
    </location>
</feature>
<keyword evidence="7 15" id="KW-0812">Transmembrane</keyword>
<evidence type="ECO:0000256" key="14">
    <source>
        <dbReference type="SAM" id="MobiDB-lite"/>
    </source>
</evidence>
<feature type="transmembrane region" description="Helical" evidence="15">
    <location>
        <begin position="699"/>
        <end position="722"/>
    </location>
</feature>
<evidence type="ECO:0000256" key="7">
    <source>
        <dbReference type="ARBA" id="ARBA00022692"/>
    </source>
</evidence>
<evidence type="ECO:0000313" key="18">
    <source>
        <dbReference type="Proteomes" id="UP001386955"/>
    </source>
</evidence>
<evidence type="ECO:0000256" key="8">
    <source>
        <dbReference type="ARBA" id="ARBA00022960"/>
    </source>
</evidence>
<dbReference type="InterPro" id="IPR039431">
    <property type="entry name" value="Vta1/CALS_N"/>
</dbReference>
<dbReference type="Pfam" id="PF25968">
    <property type="entry name" value="CALS1"/>
    <property type="match status" value="1"/>
</dbReference>
<sequence>MSPVPFPTCLRNQPHLRRTTSVENEGDSNSKRDMSLSSRSEGKKLLFSHLRYLGKLRAMSEIVPAEPIEGIYFERGETSTASASVSETPHVTLAITNGSSNVEYAPEPFDSERLPTVFASEIQRFLRVANLLGKEEPRVAYLCRVHAFVIAHNLDKNSSGRGVRQFKTSLLHRLEQDEHVTKRKGTSDIRELKNVYRAYRDYYIRHDKAFDLEQSRREKLINARDIASVLFEVLKTVTDPASSLALIQGNAIHKKTEFNILPLEQGGIQHAIMQLPEIKAAIAVIRNVRGLPPAQDFNKHGAFLDLFDFLQHCFGFQEANVANQREHLILLLANMQTRQTHNQTAVNLKLGEGGVDELMRKFFKNYTNWCKFLERKSNIRLPFVKQEAQQYKILYIGLYLLIWGEAANLRFMPECLCYIFHHMAYELHGILSGAISLTTWEKVMPAYGGEPESFLTNVVTPIYNVIEKEVANNNGGAADHSTWRNYDDLNEYFWSPDCFKIGWPMRPDHDFFYVKKKEKEKSKQDVKNKNAHDVSPGETKKKKKREKTDEEEPKDAGEESHEPQWLGKTNFVEIRSFWQIFRSFDRMWSFFILSLQAIIIIACHDLGSPLQLFDAVVFEDLISIFITSAILKLIQAILDIAFTWKARLTMEYSQKVKLAMKLVLATTWTIVLPVCYANSRRKYTCYSTKYGSLVEEWCFTSYMVAAAIYLTTNAVEVVLFFVPAVAKYIEVSNYQICRVLSWWIQPRIYVGRGMQEDQVSVLKYTLFWILVLSCKFLFSYSFEIKPLIAPTRQIMKIGVNYEWHELFPKVKSNAGAIVAVWSPVVIVYFMDTQIWYSVFCTIIGGLYGILHHLGEIRTLGMLRSRFDSLPSAFNVCLIPPSSKRGKKKRKGLLSNIFQKLPDEKKATAKFVVVWNQIVNHLRLEDLISNREMDLMMMPVSSELFSAKVRWPVFLLASKFSTALTIAKDFEGKEEILVKKITKDKYMFYAVRECYQSLKYVLEILVVGGMEKRITCDILSEIEQNIQETSLLKNFNIKVLPTLHAKVVELAELLMEGDKDNRHKVVKALLDMFELVTNDMMVDSRILDMFHFPEQNERGFVYFRNDDQLFDNVEMHRDFYPFANENSIHFPLPESGPLMEKIKRFHLLLTVKETALDVPANLDARRRISFFATSLFTDMPDAPKVHNMMPFCVITPHYIEDVNFSLKELGSDKEEDSIIFYMQRIYPDEWTNFLERMGCENRRSLEDENKTEDLRLWASFRGQTLSRTVRGMMYYREALKLQAFLDMAEEEDILEGYETAERGNRALFARLEAVADMKYTYVISCQPFASHKNSKDPRYQDMIDLMTRYPSLRVAYVEEEEKMVQGRPQKVYSSKLVKVVNGLEETIYQIKLPGPPYLGEGKPENQNNAIIFTRGEALQTIDMNQDNYLEEALKMRNLLQEFLRRQGRRPPTILGLREHIFTGSVSSLAWFMSYQETSFVTIGQRLLANPLRVRFHYGHPDVFDRVFHITRGGISKASKTINLSEDVFAGFNSTLRRGCISYHEYLQIGKGRDVALNQISKFEAKVANGNCEQTISRDVFRLGRQFDFFRMLSCYFTTIGFYFSSLISVIGIYVFLYGQLYLVLSGLERELIVKARIKNVQSLETALASQSFIQLGLLTGLPMAMEIGLERGFLTALKDFVLMQLQLASVFFTFALGTKTHYYGRTLLHGGAKYRPTGRKVVFHASFTENYRLYSRSHFVKAFELMLLLVVYNMFRRSYQSDMAYVLITYAIWFMSLTWLCAPFLFNPAGFSWTKTVDDWKEWNKWIRQQGGIGIQQDKSWHSWWHDEQTHLRWSGLGSRLTEVLLSLRFFIYQYGLVYHLDISQHSKNFLVYVLSWIVIVAIFLLVKAVNIGRQLLSANYQLGFRFFKAFLFLAVLATIFTLSIICQLSLMDLFVCCLAFMPTAWGLIMIAQAARPKIEHTGLWDFTRALAREFDYGMGIVLFGPIAILAWLPIIKAFHARFLFNEAFKRHLQIQPILSGKKKKHRT</sequence>
<dbReference type="GO" id="GO:0000148">
    <property type="term" value="C:1,3-beta-D-glucan synthase complex"/>
    <property type="evidence" value="ECO:0007669"/>
    <property type="project" value="InterPro"/>
</dbReference>
<feature type="transmembrane region" description="Helical" evidence="15">
    <location>
        <begin position="1651"/>
        <end position="1668"/>
    </location>
</feature>
<feature type="transmembrane region" description="Helical" evidence="15">
    <location>
        <begin position="1680"/>
        <end position="1697"/>
    </location>
</feature>
<feature type="transmembrane region" description="Helical" evidence="15">
    <location>
        <begin position="766"/>
        <end position="789"/>
    </location>
</feature>
<feature type="region of interest" description="Disordered" evidence="14">
    <location>
        <begin position="1"/>
        <end position="37"/>
    </location>
</feature>
<evidence type="ECO:0000256" key="12">
    <source>
        <dbReference type="ARBA" id="ARBA00032165"/>
    </source>
</evidence>
<dbReference type="Pfam" id="PF04652">
    <property type="entry name" value="Vta1"/>
    <property type="match status" value="1"/>
</dbReference>
<gene>
    <name evidence="17" type="ORF">VNO78_13414</name>
</gene>
<evidence type="ECO:0000256" key="13">
    <source>
        <dbReference type="ARBA" id="ARBA00047777"/>
    </source>
</evidence>
<evidence type="ECO:0000256" key="1">
    <source>
        <dbReference type="ARBA" id="ARBA00004651"/>
    </source>
</evidence>
<feature type="transmembrane region" description="Helical" evidence="15">
    <location>
        <begin position="658"/>
        <end position="678"/>
    </location>
</feature>
<keyword evidence="9 15" id="KW-1133">Transmembrane helix</keyword>
<feature type="transmembrane region" description="Helical" evidence="15">
    <location>
        <begin position="1869"/>
        <end position="1886"/>
    </location>
</feature>
<keyword evidence="8" id="KW-0133">Cell shape</keyword>
<organism evidence="17 18">
    <name type="scientific">Psophocarpus tetragonolobus</name>
    <name type="common">Winged bean</name>
    <name type="synonym">Dolichos tetragonolobus</name>
    <dbReference type="NCBI Taxonomy" id="3891"/>
    <lineage>
        <taxon>Eukaryota</taxon>
        <taxon>Viridiplantae</taxon>
        <taxon>Streptophyta</taxon>
        <taxon>Embryophyta</taxon>
        <taxon>Tracheophyta</taxon>
        <taxon>Spermatophyta</taxon>
        <taxon>Magnoliopsida</taxon>
        <taxon>eudicotyledons</taxon>
        <taxon>Gunneridae</taxon>
        <taxon>Pentapetalae</taxon>
        <taxon>rosids</taxon>
        <taxon>fabids</taxon>
        <taxon>Fabales</taxon>
        <taxon>Fabaceae</taxon>
        <taxon>Papilionoideae</taxon>
        <taxon>50 kb inversion clade</taxon>
        <taxon>NPAAA clade</taxon>
        <taxon>indigoferoid/millettioid clade</taxon>
        <taxon>Phaseoleae</taxon>
        <taxon>Psophocarpus</taxon>
    </lineage>
</organism>
<dbReference type="InterPro" id="IPR003440">
    <property type="entry name" value="Glyco_trans_48_dom"/>
</dbReference>
<dbReference type="Pfam" id="PF14288">
    <property type="entry name" value="FKS1_dom1"/>
    <property type="match status" value="1"/>
</dbReference>
<dbReference type="GO" id="GO:0006075">
    <property type="term" value="P:(1-&gt;3)-beta-D-glucan biosynthetic process"/>
    <property type="evidence" value="ECO:0007669"/>
    <property type="project" value="InterPro"/>
</dbReference>
<dbReference type="SMART" id="SM01205">
    <property type="entry name" value="FKS1_dom1"/>
    <property type="match status" value="1"/>
</dbReference>
<evidence type="ECO:0000256" key="15">
    <source>
        <dbReference type="SAM" id="Phobius"/>
    </source>
</evidence>
<comment type="caution">
    <text evidence="17">The sequence shown here is derived from an EMBL/GenBank/DDBJ whole genome shotgun (WGS) entry which is preliminary data.</text>
</comment>
<accession>A0AAN9SRX8</accession>